<dbReference type="EMBL" id="SSTD01018615">
    <property type="protein sequence ID" value="TYJ97724.1"/>
    <property type="molecule type" value="Genomic_DNA"/>
</dbReference>
<accession>A0A5D3BF79</accession>
<dbReference type="Proteomes" id="UP000321947">
    <property type="component" value="Unassembled WGS sequence"/>
</dbReference>
<reference evidence="2 3" key="1">
    <citation type="submission" date="2019-08" db="EMBL/GenBank/DDBJ databases">
        <title>Draft genome sequences of two oriental melons (Cucumis melo L. var makuwa).</title>
        <authorList>
            <person name="Kwon S.-Y."/>
        </authorList>
    </citation>
    <scope>NUCLEOTIDE SEQUENCE [LARGE SCALE GENOMIC DNA]</scope>
    <source>
        <strain evidence="3">cv. Chang Bougi</strain>
        <tissue evidence="2">Leaf</tissue>
    </source>
</reference>
<dbReference type="AlphaFoldDB" id="A0A5D3BF79"/>
<comment type="caution">
    <text evidence="2">The sequence shown here is derived from an EMBL/GenBank/DDBJ whole genome shotgun (WGS) entry which is preliminary data.</text>
</comment>
<feature type="region of interest" description="Disordered" evidence="1">
    <location>
        <begin position="1"/>
        <end position="22"/>
    </location>
</feature>
<gene>
    <name evidence="2" type="ORF">E5676_scaffold1251G00220</name>
</gene>
<evidence type="ECO:0008006" key="4">
    <source>
        <dbReference type="Google" id="ProtNLM"/>
    </source>
</evidence>
<sequence>MSTEDIPSPIHTTDNSGVPVEDNADTLAANHIEVPYADSAFTSSASPTDKSTPTKQQQHPPSSDTSGAGALSIPKMPRCSLTKDQKLKMLASFILDSLLDDLVVTYSSNEQMTIKLSGGTVRTWPNDGQLPKVSLSMEYAILHKIATRVLQVLIEESKMLTSTIRDLSTHKNAVDAVLQDLLHLVPSTLAAGPPS</sequence>
<name>A0A5D3BF79_CUCMM</name>
<feature type="compositionally biased region" description="Polar residues" evidence="1">
    <location>
        <begin position="1"/>
        <end position="16"/>
    </location>
</feature>
<organism evidence="2 3">
    <name type="scientific">Cucumis melo var. makuwa</name>
    <name type="common">Oriental melon</name>
    <dbReference type="NCBI Taxonomy" id="1194695"/>
    <lineage>
        <taxon>Eukaryota</taxon>
        <taxon>Viridiplantae</taxon>
        <taxon>Streptophyta</taxon>
        <taxon>Embryophyta</taxon>
        <taxon>Tracheophyta</taxon>
        <taxon>Spermatophyta</taxon>
        <taxon>Magnoliopsida</taxon>
        <taxon>eudicotyledons</taxon>
        <taxon>Gunneridae</taxon>
        <taxon>Pentapetalae</taxon>
        <taxon>rosids</taxon>
        <taxon>fabids</taxon>
        <taxon>Cucurbitales</taxon>
        <taxon>Cucurbitaceae</taxon>
        <taxon>Benincaseae</taxon>
        <taxon>Cucumis</taxon>
    </lineage>
</organism>
<evidence type="ECO:0000313" key="3">
    <source>
        <dbReference type="Proteomes" id="UP000321947"/>
    </source>
</evidence>
<protein>
    <recommendedName>
        <fullName evidence="4">Flocculation protein FLO11-like</fullName>
    </recommendedName>
</protein>
<proteinExistence type="predicted"/>
<feature type="region of interest" description="Disordered" evidence="1">
    <location>
        <begin position="38"/>
        <end position="75"/>
    </location>
</feature>
<evidence type="ECO:0000313" key="2">
    <source>
        <dbReference type="EMBL" id="TYJ97724.1"/>
    </source>
</evidence>
<feature type="compositionally biased region" description="Polar residues" evidence="1">
    <location>
        <begin position="40"/>
        <end position="66"/>
    </location>
</feature>
<evidence type="ECO:0000256" key="1">
    <source>
        <dbReference type="SAM" id="MobiDB-lite"/>
    </source>
</evidence>